<evidence type="ECO:0000256" key="1">
    <source>
        <dbReference type="SAM" id="Coils"/>
    </source>
</evidence>
<dbReference type="GO" id="GO:0004672">
    <property type="term" value="F:protein kinase activity"/>
    <property type="evidence" value="ECO:0007669"/>
    <property type="project" value="InterPro"/>
</dbReference>
<feature type="compositionally biased region" description="Acidic residues" evidence="2">
    <location>
        <begin position="658"/>
        <end position="688"/>
    </location>
</feature>
<keyword evidence="5" id="KW-1185">Reference proteome</keyword>
<dbReference type="Gene3D" id="1.10.510.10">
    <property type="entry name" value="Transferase(Phosphotransferase) domain 1"/>
    <property type="match status" value="1"/>
</dbReference>
<protein>
    <recommendedName>
        <fullName evidence="3">Protein kinase domain-containing protein</fullName>
    </recommendedName>
</protein>
<accession>A0A5J5EL27</accession>
<dbReference type="PROSITE" id="PS50011">
    <property type="entry name" value="PROTEIN_KINASE_DOM"/>
    <property type="match status" value="1"/>
</dbReference>
<dbReference type="InterPro" id="IPR000719">
    <property type="entry name" value="Prot_kinase_dom"/>
</dbReference>
<gene>
    <name evidence="4" type="ORF">FN846DRAFT_911218</name>
</gene>
<dbReference type="Pfam" id="PF00069">
    <property type="entry name" value="Pkinase"/>
    <property type="match status" value="1"/>
</dbReference>
<dbReference type="InParanoid" id="A0A5J5EL27"/>
<keyword evidence="1" id="KW-0175">Coiled coil</keyword>
<dbReference type="OrthoDB" id="1668230at2759"/>
<dbReference type="SMART" id="SM00220">
    <property type="entry name" value="S_TKc"/>
    <property type="match status" value="1"/>
</dbReference>
<dbReference type="InterPro" id="IPR011009">
    <property type="entry name" value="Kinase-like_dom_sf"/>
</dbReference>
<evidence type="ECO:0000259" key="3">
    <source>
        <dbReference type="PROSITE" id="PS50011"/>
    </source>
</evidence>
<dbReference type="EMBL" id="VXIS01000236">
    <property type="protein sequence ID" value="KAA8895923.1"/>
    <property type="molecule type" value="Genomic_DNA"/>
</dbReference>
<dbReference type="AlphaFoldDB" id="A0A5J5EL27"/>
<organism evidence="4 5">
    <name type="scientific">Sphaerosporella brunnea</name>
    <dbReference type="NCBI Taxonomy" id="1250544"/>
    <lineage>
        <taxon>Eukaryota</taxon>
        <taxon>Fungi</taxon>
        <taxon>Dikarya</taxon>
        <taxon>Ascomycota</taxon>
        <taxon>Pezizomycotina</taxon>
        <taxon>Pezizomycetes</taxon>
        <taxon>Pezizales</taxon>
        <taxon>Pyronemataceae</taxon>
        <taxon>Sphaerosporella</taxon>
    </lineage>
</organism>
<evidence type="ECO:0000256" key="2">
    <source>
        <dbReference type="SAM" id="MobiDB-lite"/>
    </source>
</evidence>
<feature type="domain" description="Protein kinase" evidence="3">
    <location>
        <begin position="371"/>
        <end position="699"/>
    </location>
</feature>
<evidence type="ECO:0000313" key="4">
    <source>
        <dbReference type="EMBL" id="KAA8895923.1"/>
    </source>
</evidence>
<evidence type="ECO:0000313" key="5">
    <source>
        <dbReference type="Proteomes" id="UP000326924"/>
    </source>
</evidence>
<dbReference type="SUPFAM" id="SSF56112">
    <property type="entry name" value="Protein kinase-like (PK-like)"/>
    <property type="match status" value="1"/>
</dbReference>
<feature type="coiled-coil region" evidence="1">
    <location>
        <begin position="53"/>
        <end position="87"/>
    </location>
</feature>
<dbReference type="GO" id="GO:0005524">
    <property type="term" value="F:ATP binding"/>
    <property type="evidence" value="ECO:0007669"/>
    <property type="project" value="InterPro"/>
</dbReference>
<proteinExistence type="predicted"/>
<comment type="caution">
    <text evidence="4">The sequence shown here is derived from an EMBL/GenBank/DDBJ whole genome shotgun (WGS) entry which is preliminary data.</text>
</comment>
<name>A0A5J5EL27_9PEZI</name>
<reference evidence="4 5" key="1">
    <citation type="submission" date="2019-09" db="EMBL/GenBank/DDBJ databases">
        <title>Draft genome of the ectomycorrhizal ascomycete Sphaerosporella brunnea.</title>
        <authorList>
            <consortium name="DOE Joint Genome Institute"/>
            <person name="Benucci G.M."/>
            <person name="Marozzi G."/>
            <person name="Antonielli L."/>
            <person name="Sanchez S."/>
            <person name="Marco P."/>
            <person name="Wang X."/>
            <person name="Falini L.B."/>
            <person name="Barry K."/>
            <person name="Haridas S."/>
            <person name="Lipzen A."/>
            <person name="Labutti K."/>
            <person name="Grigoriev I.V."/>
            <person name="Murat C."/>
            <person name="Martin F."/>
            <person name="Albertini E."/>
            <person name="Donnini D."/>
            <person name="Bonito G."/>
        </authorList>
    </citation>
    <scope>NUCLEOTIDE SEQUENCE [LARGE SCALE GENOMIC DNA]</scope>
    <source>
        <strain evidence="4 5">Sb_GMNB300</strain>
    </source>
</reference>
<feature type="region of interest" description="Disordered" evidence="2">
    <location>
        <begin position="644"/>
        <end position="688"/>
    </location>
</feature>
<dbReference type="Proteomes" id="UP000326924">
    <property type="component" value="Unassembled WGS sequence"/>
</dbReference>
<sequence>MPTAVTNDPEKLEQQVDRLYNEFAALLPDWIAKADKQRQQILRTFFAAISEPGRSAQKELHKTQTELETANDRLRETQIELNTAQDGLRKEQTYVKALLKKLRAARTELLGLRPQIQANEQLVKSMQQTIDSEKQISSILKDNCETLRVISRRQEMELIQNRNELMGRQDNLSSLISRTKTQTWHDAVDKGWIRAREEPLPVGGRCDDARAIANKVFTTEKAMYKPVVKMLKAALPNCAVFDTHSSGDNASLKPDITITTKQVNMVHALYVRTITEIKKGKILVRDKAQVINYLCQIAESQYWRRQFTGLVTNTEQSYFLQLRRTNGMFHRFEVQTYAPVSFEESVAYLRDVVANSPAETPCTPPFNPALGKIQSQRGMTQRSVVAEFKLPRPSDAVGWVDGVTIPPGCKTVCVKRAYCADETMYPVRACEDEINILKKVHALGGHQSIVSILFHDDEMLEFGMLPCALPADPKTLNANPPLASSILNDVFCGMTWLHKHDIIHRDIRWDNIVRAGAQGVIIDFGAAVDLAELAGGTTTYAGGYLCCPPRLLNALDQPYHPTVADDYHAYVLLVNTLLMPGTIVGFESGKVESPLSSETCMLQDMWMRLRENEIWRPWVVAAEAEDADTLGRLNMIFDGLTSVSNPVRREGGNSDGEQVGEEAAGEGDDNEWDDEDDYGDDDESDDELDDMLEGLDLGA</sequence>